<protein>
    <submittedName>
        <fullName evidence="2">Uncharacterized protein</fullName>
    </submittedName>
</protein>
<dbReference type="GeneID" id="303367269"/>
<name>A0A1T4MUK0_9SPIR</name>
<proteinExistence type="predicted"/>
<sequence length="145" mass="16072">MKKSLLLLIVALLSFSATAQNSEKLTELINSKTATYGQVAYLYGVYSEKIDENASYEESFDVLKENFPLKKEISSSSPVTLAELSFICAKLADLKGGIFYTLFSNPHYAFKELQAKEILPENSDPSQKVNGRDVIAIFNGCLSQE</sequence>
<gene>
    <name evidence="2" type="ORF">SAMN02745152_01016</name>
</gene>
<feature type="signal peptide" evidence="1">
    <location>
        <begin position="1"/>
        <end position="19"/>
    </location>
</feature>
<dbReference type="STRING" id="225004.SAMN02745152_01016"/>
<evidence type="ECO:0000256" key="1">
    <source>
        <dbReference type="SAM" id="SignalP"/>
    </source>
</evidence>
<keyword evidence="3" id="KW-1185">Reference proteome</keyword>
<evidence type="ECO:0000313" key="2">
    <source>
        <dbReference type="EMBL" id="SJZ70581.1"/>
    </source>
</evidence>
<dbReference type="OrthoDB" id="361064at2"/>
<dbReference type="RefSeq" id="WP_078930767.1">
    <property type="nucleotide sequence ID" value="NZ_CAMCOW010000011.1"/>
</dbReference>
<dbReference type="EMBL" id="FUXC01000004">
    <property type="protein sequence ID" value="SJZ70581.1"/>
    <property type="molecule type" value="Genomic_DNA"/>
</dbReference>
<evidence type="ECO:0000313" key="3">
    <source>
        <dbReference type="Proteomes" id="UP000190395"/>
    </source>
</evidence>
<accession>A0A1T4MUK0</accession>
<feature type="chain" id="PRO_5012120215" evidence="1">
    <location>
        <begin position="20"/>
        <end position="145"/>
    </location>
</feature>
<dbReference type="AlphaFoldDB" id="A0A1T4MUK0"/>
<reference evidence="2 3" key="1">
    <citation type="submission" date="2017-02" db="EMBL/GenBank/DDBJ databases">
        <authorList>
            <person name="Peterson S.W."/>
        </authorList>
    </citation>
    <scope>NUCLEOTIDE SEQUENCE [LARGE SCALE GENOMIC DNA]</scope>
    <source>
        <strain evidence="2 3">ATCC BAA-909</strain>
    </source>
</reference>
<keyword evidence="1" id="KW-0732">Signal</keyword>
<organism evidence="2 3">
    <name type="scientific">Treponema berlinense</name>
    <dbReference type="NCBI Taxonomy" id="225004"/>
    <lineage>
        <taxon>Bacteria</taxon>
        <taxon>Pseudomonadati</taxon>
        <taxon>Spirochaetota</taxon>
        <taxon>Spirochaetia</taxon>
        <taxon>Spirochaetales</taxon>
        <taxon>Treponemataceae</taxon>
        <taxon>Treponema</taxon>
    </lineage>
</organism>
<dbReference type="Proteomes" id="UP000190395">
    <property type="component" value="Unassembled WGS sequence"/>
</dbReference>